<evidence type="ECO:0000313" key="2">
    <source>
        <dbReference type="Proteomes" id="UP001159363"/>
    </source>
</evidence>
<proteinExistence type="predicted"/>
<dbReference type="Proteomes" id="UP001159363">
    <property type="component" value="Chromosome 11"/>
</dbReference>
<evidence type="ECO:0000313" key="1">
    <source>
        <dbReference type="EMBL" id="KAJ8872000.1"/>
    </source>
</evidence>
<protein>
    <submittedName>
        <fullName evidence="1">Uncharacterized protein</fullName>
    </submittedName>
</protein>
<comment type="caution">
    <text evidence="1">The sequence shown here is derived from an EMBL/GenBank/DDBJ whole genome shotgun (WGS) entry which is preliminary data.</text>
</comment>
<organism evidence="1 2">
    <name type="scientific">Dryococelus australis</name>
    <dbReference type="NCBI Taxonomy" id="614101"/>
    <lineage>
        <taxon>Eukaryota</taxon>
        <taxon>Metazoa</taxon>
        <taxon>Ecdysozoa</taxon>
        <taxon>Arthropoda</taxon>
        <taxon>Hexapoda</taxon>
        <taxon>Insecta</taxon>
        <taxon>Pterygota</taxon>
        <taxon>Neoptera</taxon>
        <taxon>Polyneoptera</taxon>
        <taxon>Phasmatodea</taxon>
        <taxon>Verophasmatodea</taxon>
        <taxon>Anareolatae</taxon>
        <taxon>Phasmatidae</taxon>
        <taxon>Eurycanthinae</taxon>
        <taxon>Dryococelus</taxon>
    </lineage>
</organism>
<name>A0ABQ9GJ12_9NEOP</name>
<keyword evidence="2" id="KW-1185">Reference proteome</keyword>
<accession>A0ABQ9GJ12</accession>
<dbReference type="EMBL" id="JARBHB010000012">
    <property type="protein sequence ID" value="KAJ8872000.1"/>
    <property type="molecule type" value="Genomic_DNA"/>
</dbReference>
<gene>
    <name evidence="1" type="ORF">PR048_028340</name>
</gene>
<reference evidence="1 2" key="1">
    <citation type="submission" date="2023-02" db="EMBL/GenBank/DDBJ databases">
        <title>LHISI_Scaffold_Assembly.</title>
        <authorList>
            <person name="Stuart O.P."/>
            <person name="Cleave R."/>
            <person name="Magrath M.J.L."/>
            <person name="Mikheyev A.S."/>
        </authorList>
    </citation>
    <scope>NUCLEOTIDE SEQUENCE [LARGE SCALE GENOMIC DNA]</scope>
    <source>
        <strain evidence="1">Daus_M_001</strain>
        <tissue evidence="1">Leg muscle</tissue>
    </source>
</reference>
<sequence length="122" mass="14201">MDQIFSLKKYNVEIIFYEIMLTGYGNYNLIKILGQINSEISSEKILLRLRSAIQHREYEGLPRNVSCEQLRKYILNGPYHVFGDHTHCPERGYFCNGPKPGECNEVPAMKKKLGYSLKFSQH</sequence>